<evidence type="ECO:0000313" key="4">
    <source>
        <dbReference type="Proteomes" id="UP000261360"/>
    </source>
</evidence>
<evidence type="ECO:0000313" key="3">
    <source>
        <dbReference type="Ensembl" id="ENSSLDP00000000543.1"/>
    </source>
</evidence>
<dbReference type="InterPro" id="IPR036322">
    <property type="entry name" value="WD40_repeat_dom_sf"/>
</dbReference>
<dbReference type="FunFam" id="2.130.10.10:FF:001471">
    <property type="entry name" value="Zinc finger protein 106"/>
    <property type="match status" value="1"/>
</dbReference>
<dbReference type="KEGG" id="slal:111661372"/>
<reference evidence="3" key="1">
    <citation type="submission" date="2025-08" db="UniProtKB">
        <authorList>
            <consortium name="Ensembl"/>
        </authorList>
    </citation>
    <scope>IDENTIFICATION</scope>
</reference>
<feature type="domain" description="C2H2-type" evidence="2">
    <location>
        <begin position="1357"/>
        <end position="1380"/>
    </location>
</feature>
<dbReference type="SUPFAM" id="SSF50978">
    <property type="entry name" value="WD40 repeat-like"/>
    <property type="match status" value="1"/>
</dbReference>
<feature type="compositionally biased region" description="Basic residues" evidence="1">
    <location>
        <begin position="132"/>
        <end position="145"/>
    </location>
</feature>
<protein>
    <submittedName>
        <fullName evidence="3">Zinc finger protein 106-like</fullName>
    </submittedName>
</protein>
<dbReference type="GeneID" id="111661372"/>
<feature type="compositionally biased region" description="Polar residues" evidence="1">
    <location>
        <begin position="441"/>
        <end position="453"/>
    </location>
</feature>
<feature type="compositionally biased region" description="Low complexity" evidence="1">
    <location>
        <begin position="965"/>
        <end position="982"/>
    </location>
</feature>
<feature type="compositionally biased region" description="Basic and acidic residues" evidence="1">
    <location>
        <begin position="676"/>
        <end position="688"/>
    </location>
</feature>
<sequence>MAKVQTSQEMVDKPPVKNKGCKPRVRKRRKSVYCILCRRRYLRYEAHEHMHSMLHHQELETVLGKDSFHECQACKVFSMGLHEYAQHISTAQHKAKLKSLIFKHSKPLSLFTTLSKETINQIQERNKTLMKKERKLKGKKKKKPKQTAGQKREEMLQGGTRQNKVASKVLMVEKTKQVNTRMMKHVTHQTGSNNAVVQNKENKVSSLQRPLHERETARGAGVPGEPPGRTLHQPCVRNQFTQSKQQMRYGANFPVNNQCSGVKAERSHTERPVTGPHNTREGATTDMPQEITWPAVNQYTYYQRQYNSAIDFTSDHISNNGAIIFDHQQNESSGSSQPGQEGSHCSANPAPANASVSASPIRDCHVSAMLRQIRRALGVREPCRADREARKQSSDAGTQVADRSTTQQAGTEKQQPPGAAATSVQSPQVGSPAPAVHSGVYPSNITPAKSKQTTIKMTPETNQRLGVVHGLTNSRERESQEALDIPASTRSGKTTYNEPNLNLGHRIRIAHESGKTQGGKEAGLKPTLNNLLALSGAKRKLSLREMYNEMQRKNRDKVKGMPRFGIALANPLTDQGSSTRPQDNDLPLSEGFHWESIPGCPSVPNLTLPPPPQEMTDTADSHKEIQSGSQMQEPATPQQGGSYHPVTAEYVKTEPNLEDENGGLRDNSSANKRRHNTDDGISDKESSGKKKRTKSNKDQDQMDQLLAVSLREDELSHSLQDLDKSLVQARNALQAAYTEVQRLLLLKQQFTAEVNSLRARRIEILQGMQEGYSGSSNVAEKATPSSARVITAVQPGQPPLPFSCAFTTSSSQQTPATTSASSVNQPHLTPLPPSVKICLPPTAAQASQFVSSNTVGPHAALNQPVPLFPPDLLSPLLLRPPHLAAPTPAAAAAAAAAASMSLLSPESSARRQEQKTKEGLKDCVKTVRLAEEEAQTADSDSEEETGGNLRKEQGRESAAEERVQNSSAAASAADNGNESDNSVEMIETSNLVVIDIDESDNEDSPEIVSNTPVHPEPPQQSASMELTSASKLTSQQNDTDRKVQPPLPVENANAPAESVEDEDSSLGAFSNHAGPVHGLQVHEGLLYTCSGDNTARAYSLTNRECQAVFDGHRNKINCLLVSSLPNMQARLYTGSSDETIRCYSIKSKKCLERISLPDRVLCLHIAWNILYAGLANGSVASYDLKTMKQLDVFECHGPRGVSCLSTAQEGARRVLLVGSYDSTISVRDAKSGLLLRSLQGHTKTVLCMKVVNDLVFSGSSDTTVHAHNIHTGELVRIYKGHSHAVTSIVILGKVMVTACLDKLVRVYELQSHDRLQVYGGHSDMVMCMAVHKSVIYTGCYDGSVQAVKLNLMKNHRCWWQNCSLIFGMAEHLVQHLVGDHSNRNLQTVKCRWRGCDAFFATQHLVRQKLPEHMQSHVENDSKIEP</sequence>
<feature type="compositionally biased region" description="Polar residues" evidence="1">
    <location>
        <begin position="572"/>
        <end position="581"/>
    </location>
</feature>
<feature type="compositionally biased region" description="Polar residues" evidence="1">
    <location>
        <begin position="626"/>
        <end position="641"/>
    </location>
</feature>
<dbReference type="Pfam" id="PF00400">
    <property type="entry name" value="WD40"/>
    <property type="match status" value="3"/>
</dbReference>
<feature type="region of interest" description="Disordered" evidence="1">
    <location>
        <begin position="807"/>
        <end position="827"/>
    </location>
</feature>
<dbReference type="Gene3D" id="3.30.160.60">
    <property type="entry name" value="Classic Zinc Finger"/>
    <property type="match status" value="1"/>
</dbReference>
<dbReference type="FunFam" id="2.130.10.10:FF:000711">
    <property type="entry name" value="Zinc finger protein 106"/>
    <property type="match status" value="1"/>
</dbReference>
<dbReference type="Gene3D" id="2.130.10.10">
    <property type="entry name" value="YVTN repeat-like/Quinoprotein amine dehydrogenase"/>
    <property type="match status" value="2"/>
</dbReference>
<feature type="region of interest" description="Disordered" evidence="1">
    <location>
        <begin position="329"/>
        <end position="357"/>
    </location>
</feature>
<name>A0A3B4WFP5_SERLL</name>
<dbReference type="CDD" id="cd00200">
    <property type="entry name" value="WD40"/>
    <property type="match status" value="1"/>
</dbReference>
<dbReference type="SMART" id="SM00355">
    <property type="entry name" value="ZnF_C2H2"/>
    <property type="match status" value="3"/>
</dbReference>
<feature type="region of interest" description="Disordered" evidence="1">
    <location>
        <begin position="569"/>
        <end position="702"/>
    </location>
</feature>
<dbReference type="CTD" id="100536805"/>
<feature type="compositionally biased region" description="Polar residues" evidence="1">
    <location>
        <begin position="1019"/>
        <end position="1037"/>
    </location>
</feature>
<proteinExistence type="predicted"/>
<dbReference type="GeneTree" id="ENSGT00940000157336"/>
<feature type="region of interest" description="Disordered" evidence="1">
    <location>
        <begin position="190"/>
        <end position="233"/>
    </location>
</feature>
<evidence type="ECO:0000256" key="1">
    <source>
        <dbReference type="SAM" id="MobiDB-lite"/>
    </source>
</evidence>
<dbReference type="GO" id="GO:0016020">
    <property type="term" value="C:membrane"/>
    <property type="evidence" value="ECO:0007669"/>
    <property type="project" value="TreeGrafter"/>
</dbReference>
<dbReference type="Ensembl" id="ENSSLDT00000000590.1">
    <property type="protein sequence ID" value="ENSSLDP00000000543.1"/>
    <property type="gene ID" value="ENSSLDG00000000524.1"/>
</dbReference>
<keyword evidence="4" id="KW-1185">Reference proteome</keyword>
<dbReference type="PANTHER" id="PTHR14435">
    <property type="entry name" value="ZINC FINGER PROTEIN 106"/>
    <property type="match status" value="1"/>
</dbReference>
<accession>A0A3B4WFP5</accession>
<feature type="region of interest" description="Disordered" evidence="1">
    <location>
        <begin position="904"/>
        <end position="983"/>
    </location>
</feature>
<dbReference type="STRING" id="1841481.ENSSLDP00000000543"/>
<dbReference type="GO" id="GO:0017124">
    <property type="term" value="F:SH3 domain binding"/>
    <property type="evidence" value="ECO:0007669"/>
    <property type="project" value="TreeGrafter"/>
</dbReference>
<feature type="region of interest" description="Disordered" evidence="1">
    <location>
        <begin position="129"/>
        <end position="164"/>
    </location>
</feature>
<reference evidence="3" key="2">
    <citation type="submission" date="2025-09" db="UniProtKB">
        <authorList>
            <consortium name="Ensembl"/>
        </authorList>
    </citation>
    <scope>IDENTIFICATION</scope>
</reference>
<feature type="region of interest" description="Disordered" evidence="1">
    <location>
        <begin position="384"/>
        <end position="453"/>
    </location>
</feature>
<feature type="compositionally biased region" description="Basic and acidic residues" evidence="1">
    <location>
        <begin position="384"/>
        <end position="393"/>
    </location>
</feature>
<dbReference type="Proteomes" id="UP000261360">
    <property type="component" value="Unplaced"/>
</dbReference>
<feature type="compositionally biased region" description="Low complexity" evidence="1">
    <location>
        <begin position="330"/>
        <end position="357"/>
    </location>
</feature>
<dbReference type="GO" id="GO:0008286">
    <property type="term" value="P:insulin receptor signaling pathway"/>
    <property type="evidence" value="ECO:0007669"/>
    <property type="project" value="TreeGrafter"/>
</dbReference>
<dbReference type="InterPro" id="IPR001680">
    <property type="entry name" value="WD40_rpt"/>
</dbReference>
<dbReference type="InterPro" id="IPR013087">
    <property type="entry name" value="Znf_C2H2_type"/>
</dbReference>
<feature type="compositionally biased region" description="Basic and acidic residues" evidence="1">
    <location>
        <begin position="949"/>
        <end position="963"/>
    </location>
</feature>
<dbReference type="SMART" id="SM00320">
    <property type="entry name" value="WD40"/>
    <property type="match status" value="7"/>
</dbReference>
<evidence type="ECO:0000259" key="2">
    <source>
        <dbReference type="PROSITE" id="PS00028"/>
    </source>
</evidence>
<feature type="compositionally biased region" description="Basic and acidic residues" evidence="1">
    <location>
        <begin position="908"/>
        <end position="931"/>
    </location>
</feature>
<feature type="region of interest" description="Disordered" evidence="1">
    <location>
        <begin position="264"/>
        <end position="285"/>
    </location>
</feature>
<dbReference type="GO" id="GO:0005829">
    <property type="term" value="C:cytosol"/>
    <property type="evidence" value="ECO:0007669"/>
    <property type="project" value="TreeGrafter"/>
</dbReference>
<dbReference type="OrthoDB" id="10002522at2759"/>
<feature type="compositionally biased region" description="Low complexity" evidence="1">
    <location>
        <begin position="807"/>
        <end position="822"/>
    </location>
</feature>
<feature type="compositionally biased region" description="Polar residues" evidence="1">
    <location>
        <begin position="394"/>
        <end position="414"/>
    </location>
</feature>
<dbReference type="InterPro" id="IPR042622">
    <property type="entry name" value="Znf106"/>
</dbReference>
<dbReference type="InterPro" id="IPR015943">
    <property type="entry name" value="WD40/YVTN_repeat-like_dom_sf"/>
</dbReference>
<organism evidence="3 4">
    <name type="scientific">Seriola lalandi dorsalis</name>
    <dbReference type="NCBI Taxonomy" id="1841481"/>
    <lineage>
        <taxon>Eukaryota</taxon>
        <taxon>Metazoa</taxon>
        <taxon>Chordata</taxon>
        <taxon>Craniata</taxon>
        <taxon>Vertebrata</taxon>
        <taxon>Euteleostomi</taxon>
        <taxon>Actinopterygii</taxon>
        <taxon>Neopterygii</taxon>
        <taxon>Teleostei</taxon>
        <taxon>Neoteleostei</taxon>
        <taxon>Acanthomorphata</taxon>
        <taxon>Carangaria</taxon>
        <taxon>Carangiformes</taxon>
        <taxon>Carangidae</taxon>
        <taxon>Seriola</taxon>
    </lineage>
</organism>
<dbReference type="RefSeq" id="XP_023270673.1">
    <property type="nucleotide sequence ID" value="XM_023414905.1"/>
</dbReference>
<feature type="region of interest" description="Disordered" evidence="1">
    <location>
        <begin position="1"/>
        <end position="22"/>
    </location>
</feature>
<feature type="region of interest" description="Disordered" evidence="1">
    <location>
        <begin position="1000"/>
        <end position="1061"/>
    </location>
</feature>
<feature type="compositionally biased region" description="Acidic residues" evidence="1">
    <location>
        <begin position="932"/>
        <end position="945"/>
    </location>
</feature>
<dbReference type="GO" id="GO:0003723">
    <property type="term" value="F:RNA binding"/>
    <property type="evidence" value="ECO:0007669"/>
    <property type="project" value="InterPro"/>
</dbReference>
<dbReference type="PANTHER" id="PTHR14435:SF2">
    <property type="entry name" value="ZINC FINGER PROTEIN 106"/>
    <property type="match status" value="1"/>
</dbReference>
<feature type="compositionally biased region" description="Polar residues" evidence="1">
    <location>
        <begin position="190"/>
        <end position="208"/>
    </location>
</feature>
<dbReference type="PROSITE" id="PS00028">
    <property type="entry name" value="ZINC_FINGER_C2H2_1"/>
    <property type="match status" value="1"/>
</dbReference>